<evidence type="ECO:0000313" key="2">
    <source>
        <dbReference type="Proteomes" id="UP000242849"/>
    </source>
</evidence>
<reference evidence="2" key="1">
    <citation type="submission" date="2016-10" db="EMBL/GenBank/DDBJ databases">
        <authorList>
            <person name="Varghese N."/>
            <person name="Submissions S."/>
        </authorList>
    </citation>
    <scope>NUCLEOTIDE SEQUENCE [LARGE SCALE GENOMIC DNA]</scope>
    <source>
        <strain evidence="2">DSM 12111</strain>
    </source>
</reference>
<keyword evidence="2" id="KW-1185">Reference proteome</keyword>
<proteinExistence type="predicted"/>
<dbReference type="EMBL" id="FNSC01000001">
    <property type="protein sequence ID" value="SED99216.1"/>
    <property type="molecule type" value="Genomic_DNA"/>
</dbReference>
<gene>
    <name evidence="1" type="ORF">SAMN05421553_3796</name>
</gene>
<dbReference type="AlphaFoldDB" id="A0A1H5F751"/>
<dbReference type="RefSeq" id="WP_090385765.1">
    <property type="nucleotide sequence ID" value="NZ_FNSC01000001.1"/>
</dbReference>
<dbReference type="Proteomes" id="UP000242849">
    <property type="component" value="Unassembled WGS sequence"/>
</dbReference>
<sequence>MPEQKAQAPAPDWERIGIDYRAGILSVREIAAAHGVSHTAIQKRAKAHGWERDLKAKIQAKADALVAKREVASKVATVDAATEKGIIEGVATAVADIRMSHRTDIQRSRRLANSLLDELEGLSDNRELFAQLGELLTDPEADRDTLSELYHKVIALPGRSKVLKEMSDTLKTLVALERQAYSMDEQQHDEPYEARLKRLMGED</sequence>
<name>A0A1H5F751_PSEAG</name>
<evidence type="ECO:0000313" key="1">
    <source>
        <dbReference type="EMBL" id="SED99216.1"/>
    </source>
</evidence>
<dbReference type="STRING" id="53406.SAMN05421553_3796"/>
<dbReference type="OrthoDB" id="8641910at2"/>
<organism evidence="1 2">
    <name type="scientific">Pseudomonas anguilliseptica</name>
    <dbReference type="NCBI Taxonomy" id="53406"/>
    <lineage>
        <taxon>Bacteria</taxon>
        <taxon>Pseudomonadati</taxon>
        <taxon>Pseudomonadota</taxon>
        <taxon>Gammaproteobacteria</taxon>
        <taxon>Pseudomonadales</taxon>
        <taxon>Pseudomonadaceae</taxon>
        <taxon>Pseudomonas</taxon>
    </lineage>
</organism>
<protein>
    <submittedName>
        <fullName evidence="1">Uncharacterized protein</fullName>
    </submittedName>
</protein>
<accession>A0A1H5F751</accession>